<proteinExistence type="predicted"/>
<keyword evidence="1 3" id="KW-0853">WD repeat</keyword>
<feature type="repeat" description="WD" evidence="3">
    <location>
        <begin position="239"/>
        <end position="280"/>
    </location>
</feature>
<dbReference type="Pfam" id="PF00400">
    <property type="entry name" value="WD40"/>
    <property type="match status" value="5"/>
</dbReference>
<dbReference type="PANTHER" id="PTHR10622:SF10">
    <property type="entry name" value="HET DOMAIN-CONTAINING PROTEIN"/>
    <property type="match status" value="1"/>
</dbReference>
<dbReference type="InterPro" id="IPR001680">
    <property type="entry name" value="WD40_rpt"/>
</dbReference>
<evidence type="ECO:0000313" key="6">
    <source>
        <dbReference type="Proteomes" id="UP000092154"/>
    </source>
</evidence>
<dbReference type="InterPro" id="IPR020472">
    <property type="entry name" value="WD40_PAC1"/>
</dbReference>
<name>A0A1B7MQ80_9AGAM</name>
<dbReference type="SUPFAM" id="SSF48452">
    <property type="entry name" value="TPR-like"/>
    <property type="match status" value="2"/>
</dbReference>
<dbReference type="SUPFAM" id="SSF50978">
    <property type="entry name" value="WD40 repeat-like"/>
    <property type="match status" value="1"/>
</dbReference>
<dbReference type="InterPro" id="IPR010730">
    <property type="entry name" value="HET"/>
</dbReference>
<dbReference type="PROSITE" id="PS50082">
    <property type="entry name" value="WD_REPEATS_2"/>
    <property type="match status" value="4"/>
</dbReference>
<protein>
    <recommendedName>
        <fullName evidence="4">Heterokaryon incompatibility domain-containing protein</fullName>
    </recommendedName>
</protein>
<sequence>MSEVAQPIVRITRPCRVFRDHKSSVLAVAVFPDGHRMVTGSYDKTLCLWDLKDGVVLRKMEGHRGRVEAVAVSRDGKSIASGDLNGEIIAWNGDTGESLTQAIKIHTEKITSLDFSPDGAVLATVSWDKTIELWNTKTWHVEGNPINSDEKIFCVRFSPSDELLAIATANDIQIWNPRASATSSGRQCIAKFRAVDISAWHVSLAWTPDGTRLFSAGSRSDSIIREWDTSTWKQVGDVWREHTDYIYALAVNSTSTLVASASWDKNVRLWRLSDRRTVAIFKASDQLNGVTFSMDGKHVLSGGKDANITEWTIPEDALLEGNPKEQALDDASPRDAPQEPATKNAREFHLKVLFMTTTARNACIAGDLPTAETMFIQEIRADGNNHNAYANHSFVLARKGDWDNALYDALRSVSIQPSLTGYISKGIALCGKMQFKDAMKAFDLAFMFTGGDLNNIHLLLLVKAVALFNANKHKDAMLRIQELAIACPDADTLTCHLVEAYLHVQLGVNALNDAHHNEAVDHFTAAINTGILSSQQAIHSQYEVFVVLFGWDLKSSWQTATQQRCHALLRAGRLGDAHEAFKHIMDISDEATKASYLDWSTAFKKECNTRYVASGVTDLAVGGDTALAASEYDRAIELYSAAIDLDFATHIIFANRCKAKLAKMQWEEALDDAQKVTELDPSSVLGYELKHAALHGGQRYDEAIEAFEIMVSKLNDAPDTPIQTRPHQRYITRSEAEGAIQRVIDAQMENAPPRLFNTSTGYLCGRDTQINTFKMSTEYKELLSLTMKHANLRSEHIQDVVLKFFQYAMLSHRWEGQEPLLHDIQGKSMHELNPVDGIAKLQSFCKVARDAGYRWAWSDTCCIDKNNNIDLQESVNSMFVWYRYSALTIIYLSDVPPLSKSGALAKSAWNSRGWTVQEFLAPKVVLFYQKDWTLYLDDRSPNHKESTEIMRELGDATGINARALIAFRPEMRGAREKLQWSSMRMTTLQEDIAYSLFGIFGVHLSPIYGEKKQNALGRLLQEIVAQSGDITCLDWVGKSSEFNSCLPANITSYGAPPSESGLPSLSEDEMQASISSLRDAETVELASQLYTTLDQQTAPRFAQRRLHLPCIIFTVTEVAPRSDQEQGTYFTYEVKADGLCDVLISTEAKFIPFSRAMPIRQKFLLIRPWDRNLLEQHDFAAPFDLAEDAQSITTEDYLTPPGSPVYDSSDIYPGENVPVDSESESRALRLLVRLRQPFSAFLLAQQWGGEYKRIAADHDIIVQVKDMTSVRDMMDVRMLEIL</sequence>
<dbReference type="Gene3D" id="1.25.40.10">
    <property type="entry name" value="Tetratricopeptide repeat domain"/>
    <property type="match status" value="2"/>
</dbReference>
<dbReference type="InterPro" id="IPR036322">
    <property type="entry name" value="WD40_repeat_dom_sf"/>
</dbReference>
<dbReference type="PANTHER" id="PTHR10622">
    <property type="entry name" value="HET DOMAIN-CONTAINING PROTEIN"/>
    <property type="match status" value="1"/>
</dbReference>
<dbReference type="PRINTS" id="PR00320">
    <property type="entry name" value="GPROTEINBRPT"/>
</dbReference>
<feature type="domain" description="Heterokaryon incompatibility" evidence="4">
    <location>
        <begin position="807"/>
        <end position="894"/>
    </location>
</feature>
<evidence type="ECO:0000313" key="5">
    <source>
        <dbReference type="EMBL" id="OAX34763.1"/>
    </source>
</evidence>
<dbReference type="Pfam" id="PF06985">
    <property type="entry name" value="HET"/>
    <property type="match status" value="1"/>
</dbReference>
<organism evidence="5 6">
    <name type="scientific">Rhizopogon vinicolor AM-OR11-026</name>
    <dbReference type="NCBI Taxonomy" id="1314800"/>
    <lineage>
        <taxon>Eukaryota</taxon>
        <taxon>Fungi</taxon>
        <taxon>Dikarya</taxon>
        <taxon>Basidiomycota</taxon>
        <taxon>Agaricomycotina</taxon>
        <taxon>Agaricomycetes</taxon>
        <taxon>Agaricomycetidae</taxon>
        <taxon>Boletales</taxon>
        <taxon>Suillineae</taxon>
        <taxon>Rhizopogonaceae</taxon>
        <taxon>Rhizopogon</taxon>
    </lineage>
</organism>
<feature type="repeat" description="WD" evidence="3">
    <location>
        <begin position="60"/>
        <end position="101"/>
    </location>
</feature>
<dbReference type="SMART" id="SM00320">
    <property type="entry name" value="WD40"/>
    <property type="match status" value="8"/>
</dbReference>
<dbReference type="InterPro" id="IPR019775">
    <property type="entry name" value="WD40_repeat_CS"/>
</dbReference>
<dbReference type="InParanoid" id="A0A1B7MQ80"/>
<evidence type="ECO:0000256" key="1">
    <source>
        <dbReference type="ARBA" id="ARBA00022574"/>
    </source>
</evidence>
<dbReference type="Gene3D" id="2.130.10.10">
    <property type="entry name" value="YVTN repeat-like/Quinoprotein amine dehydrogenase"/>
    <property type="match status" value="2"/>
</dbReference>
<keyword evidence="2" id="KW-0677">Repeat</keyword>
<dbReference type="InterPro" id="IPR011990">
    <property type="entry name" value="TPR-like_helical_dom_sf"/>
</dbReference>
<dbReference type="CDD" id="cd00200">
    <property type="entry name" value="WD40"/>
    <property type="match status" value="1"/>
</dbReference>
<evidence type="ECO:0000259" key="4">
    <source>
        <dbReference type="Pfam" id="PF06985"/>
    </source>
</evidence>
<dbReference type="PROSITE" id="PS00678">
    <property type="entry name" value="WD_REPEATS_1"/>
    <property type="match status" value="2"/>
</dbReference>
<dbReference type="STRING" id="1314800.A0A1B7MQ80"/>
<dbReference type="Proteomes" id="UP000092154">
    <property type="component" value="Unassembled WGS sequence"/>
</dbReference>
<dbReference type="OrthoDB" id="2423701at2759"/>
<reference evidence="5 6" key="1">
    <citation type="submission" date="2016-06" db="EMBL/GenBank/DDBJ databases">
        <title>Comparative genomics of the ectomycorrhizal sister species Rhizopogon vinicolor and Rhizopogon vesiculosus (Basidiomycota: Boletales) reveals a divergence of the mating type B locus.</title>
        <authorList>
            <consortium name="DOE Joint Genome Institute"/>
            <person name="Mujic A.B."/>
            <person name="Kuo A."/>
            <person name="Tritt A."/>
            <person name="Lipzen A."/>
            <person name="Chen C."/>
            <person name="Johnson J."/>
            <person name="Sharma A."/>
            <person name="Barry K."/>
            <person name="Grigoriev I.V."/>
            <person name="Spatafora J.W."/>
        </authorList>
    </citation>
    <scope>NUCLEOTIDE SEQUENCE [LARGE SCALE GENOMIC DNA]</scope>
    <source>
        <strain evidence="5 6">AM-OR11-026</strain>
    </source>
</reference>
<evidence type="ECO:0000256" key="2">
    <source>
        <dbReference type="ARBA" id="ARBA00022737"/>
    </source>
</evidence>
<keyword evidence="6" id="KW-1185">Reference proteome</keyword>
<feature type="repeat" description="WD" evidence="3">
    <location>
        <begin position="18"/>
        <end position="59"/>
    </location>
</feature>
<evidence type="ECO:0000256" key="3">
    <source>
        <dbReference type="PROSITE-ProRule" id="PRU00221"/>
    </source>
</evidence>
<dbReference type="EMBL" id="KV448570">
    <property type="protein sequence ID" value="OAX34763.1"/>
    <property type="molecule type" value="Genomic_DNA"/>
</dbReference>
<dbReference type="InterPro" id="IPR015943">
    <property type="entry name" value="WD40/YVTN_repeat-like_dom_sf"/>
</dbReference>
<dbReference type="PROSITE" id="PS50294">
    <property type="entry name" value="WD_REPEATS_REGION"/>
    <property type="match status" value="4"/>
</dbReference>
<feature type="repeat" description="WD" evidence="3">
    <location>
        <begin position="103"/>
        <end position="138"/>
    </location>
</feature>
<accession>A0A1B7MQ80</accession>
<gene>
    <name evidence="5" type="ORF">K503DRAFT_868710</name>
</gene>